<evidence type="ECO:0000313" key="1">
    <source>
        <dbReference type="EMBL" id="JAD66961.1"/>
    </source>
</evidence>
<protein>
    <submittedName>
        <fullName evidence="1">Uncharacterized protein</fullName>
    </submittedName>
</protein>
<organism evidence="1">
    <name type="scientific">Arundo donax</name>
    <name type="common">Giant reed</name>
    <name type="synonym">Donax arundinaceus</name>
    <dbReference type="NCBI Taxonomy" id="35708"/>
    <lineage>
        <taxon>Eukaryota</taxon>
        <taxon>Viridiplantae</taxon>
        <taxon>Streptophyta</taxon>
        <taxon>Embryophyta</taxon>
        <taxon>Tracheophyta</taxon>
        <taxon>Spermatophyta</taxon>
        <taxon>Magnoliopsida</taxon>
        <taxon>Liliopsida</taxon>
        <taxon>Poales</taxon>
        <taxon>Poaceae</taxon>
        <taxon>PACMAD clade</taxon>
        <taxon>Arundinoideae</taxon>
        <taxon>Arundineae</taxon>
        <taxon>Arundo</taxon>
    </lineage>
</organism>
<dbReference type="EMBL" id="GBRH01230934">
    <property type="protein sequence ID" value="JAD66961.1"/>
    <property type="molecule type" value="Transcribed_RNA"/>
</dbReference>
<sequence>MQLYLRARKLLKLETGLFDTNIVYKRVKPNQSSKVTY</sequence>
<name>A0A0A9BUH1_ARUDO</name>
<reference evidence="1" key="2">
    <citation type="journal article" date="2015" name="Data Brief">
        <title>Shoot transcriptome of the giant reed, Arundo donax.</title>
        <authorList>
            <person name="Barrero R.A."/>
            <person name="Guerrero F.D."/>
            <person name="Moolhuijzen P."/>
            <person name="Goolsby J.A."/>
            <person name="Tidwell J."/>
            <person name="Bellgard S.E."/>
            <person name="Bellgard M.I."/>
        </authorList>
    </citation>
    <scope>NUCLEOTIDE SEQUENCE</scope>
    <source>
        <tissue evidence="1">Shoot tissue taken approximately 20 cm above the soil surface</tissue>
    </source>
</reference>
<accession>A0A0A9BUH1</accession>
<proteinExistence type="predicted"/>
<reference evidence="1" key="1">
    <citation type="submission" date="2014-09" db="EMBL/GenBank/DDBJ databases">
        <authorList>
            <person name="Magalhaes I.L.F."/>
            <person name="Oliveira U."/>
            <person name="Santos F.R."/>
            <person name="Vidigal T.H.D.A."/>
            <person name="Brescovit A.D."/>
            <person name="Santos A.J."/>
        </authorList>
    </citation>
    <scope>NUCLEOTIDE SEQUENCE</scope>
    <source>
        <tissue evidence="1">Shoot tissue taken approximately 20 cm above the soil surface</tissue>
    </source>
</reference>
<dbReference type="AlphaFoldDB" id="A0A0A9BUH1"/>